<accession>A0A4Z0C3M4</accession>
<feature type="chain" id="PRO_5021379775" description="DUF4148 domain-containing protein" evidence="2">
    <location>
        <begin position="32"/>
        <end position="126"/>
    </location>
</feature>
<reference evidence="3 4" key="1">
    <citation type="submission" date="2019-03" db="EMBL/GenBank/DDBJ databases">
        <title>Ramlibacter henchirensis DSM 14656, whole genome shotgun sequence.</title>
        <authorList>
            <person name="Zhang X."/>
            <person name="Feng G."/>
            <person name="Zhu H."/>
        </authorList>
    </citation>
    <scope>NUCLEOTIDE SEQUENCE [LARGE SCALE GENOMIC DNA]</scope>
    <source>
        <strain evidence="3 4">DSM 14656</strain>
    </source>
</reference>
<feature type="region of interest" description="Disordered" evidence="1">
    <location>
        <begin position="59"/>
        <end position="78"/>
    </location>
</feature>
<comment type="caution">
    <text evidence="3">The sequence shown here is derived from an EMBL/GenBank/DDBJ whole genome shotgun (WGS) entry which is preliminary data.</text>
</comment>
<feature type="compositionally biased region" description="Polar residues" evidence="1">
    <location>
        <begin position="28"/>
        <end position="41"/>
    </location>
</feature>
<evidence type="ECO:0000313" key="3">
    <source>
        <dbReference type="EMBL" id="TFZ06176.1"/>
    </source>
</evidence>
<feature type="signal peptide" evidence="2">
    <location>
        <begin position="1"/>
        <end position="31"/>
    </location>
</feature>
<proteinExistence type="predicted"/>
<organism evidence="3 4">
    <name type="scientific">Ramlibacter henchirensis</name>
    <dbReference type="NCBI Taxonomy" id="204072"/>
    <lineage>
        <taxon>Bacteria</taxon>
        <taxon>Pseudomonadati</taxon>
        <taxon>Pseudomonadota</taxon>
        <taxon>Betaproteobacteria</taxon>
        <taxon>Burkholderiales</taxon>
        <taxon>Comamonadaceae</taxon>
        <taxon>Ramlibacter</taxon>
    </lineage>
</organism>
<sequence>MNQRIASALAFASSAAAAALAAIAMTGTAQAESPTIDSSKFVSDRSRAEVRDETRAAKLSSAGGEWSGQKSSFEPSSSLTRAQVRAEYIGAREEVLARNSEGGETLRMAAAPVRTMPVMIAEQPAR</sequence>
<dbReference type="OrthoDB" id="8720341at2"/>
<evidence type="ECO:0000313" key="4">
    <source>
        <dbReference type="Proteomes" id="UP000298180"/>
    </source>
</evidence>
<keyword evidence="2" id="KW-0732">Signal</keyword>
<feature type="compositionally biased region" description="Polar residues" evidence="1">
    <location>
        <begin position="68"/>
        <end position="78"/>
    </location>
</feature>
<dbReference type="Proteomes" id="UP000298180">
    <property type="component" value="Unassembled WGS sequence"/>
</dbReference>
<protein>
    <recommendedName>
        <fullName evidence="5">DUF4148 domain-containing protein</fullName>
    </recommendedName>
</protein>
<gene>
    <name evidence="3" type="ORF">EZ313_05905</name>
</gene>
<evidence type="ECO:0008006" key="5">
    <source>
        <dbReference type="Google" id="ProtNLM"/>
    </source>
</evidence>
<dbReference type="RefSeq" id="WP_135262263.1">
    <property type="nucleotide sequence ID" value="NZ_SMLM01000001.1"/>
</dbReference>
<dbReference type="AlphaFoldDB" id="A0A4Z0C3M4"/>
<evidence type="ECO:0000256" key="1">
    <source>
        <dbReference type="SAM" id="MobiDB-lite"/>
    </source>
</evidence>
<evidence type="ECO:0000256" key="2">
    <source>
        <dbReference type="SAM" id="SignalP"/>
    </source>
</evidence>
<keyword evidence="4" id="KW-1185">Reference proteome</keyword>
<name>A0A4Z0C3M4_9BURK</name>
<feature type="region of interest" description="Disordered" evidence="1">
    <location>
        <begin position="28"/>
        <end position="48"/>
    </location>
</feature>
<dbReference type="EMBL" id="SMLM01000001">
    <property type="protein sequence ID" value="TFZ06176.1"/>
    <property type="molecule type" value="Genomic_DNA"/>
</dbReference>